<feature type="signal peptide" evidence="1">
    <location>
        <begin position="1"/>
        <end position="29"/>
    </location>
</feature>
<reference evidence="2 3" key="1">
    <citation type="journal article" date="2017" name="Gigascience">
        <title>Draft genome of the honey bee ectoparasitic mite, Tropilaelaps mercedesae, is shaped by the parasitic life history.</title>
        <authorList>
            <person name="Dong X."/>
            <person name="Armstrong S.D."/>
            <person name="Xia D."/>
            <person name="Makepeace B.L."/>
            <person name="Darby A.C."/>
            <person name="Kadowaki T."/>
        </authorList>
    </citation>
    <scope>NUCLEOTIDE SEQUENCE [LARGE SCALE GENOMIC DNA]</scope>
    <source>
        <strain evidence="2">Wuxi-XJTLU</strain>
    </source>
</reference>
<dbReference type="STRING" id="418985.A0A1V9XYI2"/>
<proteinExistence type="predicted"/>
<gene>
    <name evidence="2" type="ORF">BIW11_06355</name>
</gene>
<dbReference type="OrthoDB" id="6490486at2759"/>
<dbReference type="EMBL" id="MNPL01002141">
    <property type="protein sequence ID" value="OQR78520.1"/>
    <property type="molecule type" value="Genomic_DNA"/>
</dbReference>
<accession>A0A1V9XYI2</accession>
<sequence>MAPVRRTTLFLLLPTLIALVSHDCGFVIAQDSTIRGFSGARVLCYTCDVDFSSDKYDANNSCLVGVGNKDTTSCSTNSNYCKASLCLAMPLRLSRVEVARLNGVLVAFSRKCADTCAHSCNEKGFGINRETCTYCCQKNPNCGESRRPVLI</sequence>
<organism evidence="2 3">
    <name type="scientific">Tropilaelaps mercedesae</name>
    <dbReference type="NCBI Taxonomy" id="418985"/>
    <lineage>
        <taxon>Eukaryota</taxon>
        <taxon>Metazoa</taxon>
        <taxon>Ecdysozoa</taxon>
        <taxon>Arthropoda</taxon>
        <taxon>Chelicerata</taxon>
        <taxon>Arachnida</taxon>
        <taxon>Acari</taxon>
        <taxon>Parasitiformes</taxon>
        <taxon>Mesostigmata</taxon>
        <taxon>Gamasina</taxon>
        <taxon>Dermanyssoidea</taxon>
        <taxon>Laelapidae</taxon>
        <taxon>Tropilaelaps</taxon>
    </lineage>
</organism>
<feature type="chain" id="PRO_5013094014" evidence="1">
    <location>
        <begin position="30"/>
        <end position="151"/>
    </location>
</feature>
<evidence type="ECO:0000256" key="1">
    <source>
        <dbReference type="SAM" id="SignalP"/>
    </source>
</evidence>
<evidence type="ECO:0000313" key="2">
    <source>
        <dbReference type="EMBL" id="OQR78520.1"/>
    </source>
</evidence>
<keyword evidence="3" id="KW-1185">Reference proteome</keyword>
<name>A0A1V9XYI2_9ACAR</name>
<comment type="caution">
    <text evidence="2">The sequence shown here is derived from an EMBL/GenBank/DDBJ whole genome shotgun (WGS) entry which is preliminary data.</text>
</comment>
<dbReference type="AlphaFoldDB" id="A0A1V9XYI2"/>
<protein>
    <submittedName>
        <fullName evidence="2">Uncharacterized protein</fullName>
    </submittedName>
</protein>
<evidence type="ECO:0000313" key="3">
    <source>
        <dbReference type="Proteomes" id="UP000192247"/>
    </source>
</evidence>
<dbReference type="InParanoid" id="A0A1V9XYI2"/>
<dbReference type="Proteomes" id="UP000192247">
    <property type="component" value="Unassembled WGS sequence"/>
</dbReference>
<keyword evidence="1" id="KW-0732">Signal</keyword>